<feature type="transmembrane region" description="Helical" evidence="5">
    <location>
        <begin position="80"/>
        <end position="100"/>
    </location>
</feature>
<comment type="caution">
    <text evidence="7">The sequence shown here is derived from an EMBL/GenBank/DDBJ whole genome shotgun (WGS) entry which is preliminary data.</text>
</comment>
<evidence type="ECO:0000256" key="1">
    <source>
        <dbReference type="ARBA" id="ARBA00004141"/>
    </source>
</evidence>
<proteinExistence type="predicted"/>
<gene>
    <name evidence="7" type="ORF">HH308_09840</name>
</gene>
<protein>
    <submittedName>
        <fullName evidence="7">FUSC family protein</fullName>
    </submittedName>
</protein>
<feature type="transmembrane region" description="Helical" evidence="5">
    <location>
        <begin position="329"/>
        <end position="347"/>
    </location>
</feature>
<sequence length="381" mass="40018">MRSRLAFIRRRYEEFSGDFRWSDAVTLDDVPRLTRAIVAASAPLIVASTLGLAGAGTAAFIGVFAVVYGEATPTARLRTVLVYGSVLFLTTLLGLAVGVLSADRGYAVASIIFVITMSVLAGMSAFVVKVVQSAPPGSFLILLSFELVVALVQHSVAPWRLLVGGAAGCVSAVIAVLLVDAVFARIPRFDVAPPLHDFAARTHHAVSTTRRRTALVWRAATGAGARAKLARHVGAQLFVAALIAGTAAALVGLPRPDWAVMSAAMILHQGPARGVGTVRGIHRFAGTVVGCLAFAVIGWAHLPWAAILVLVSLGFAFGDLFLGRHYGMAMLFLTPTIIVIGSQGVPADVASAALTRLAETTIGVVVALAALRWRWPPHLQR</sequence>
<dbReference type="AlphaFoldDB" id="A0A848KTC9"/>
<evidence type="ECO:0000313" key="7">
    <source>
        <dbReference type="EMBL" id="NMO01512.1"/>
    </source>
</evidence>
<feature type="domain" description="Integral membrane bound transporter" evidence="6">
    <location>
        <begin position="244"/>
        <end position="369"/>
    </location>
</feature>
<dbReference type="Pfam" id="PF13515">
    <property type="entry name" value="FUSC_2"/>
    <property type="match status" value="1"/>
</dbReference>
<organism evidence="7 8">
    <name type="scientific">Gordonia asplenii</name>
    <dbReference type="NCBI Taxonomy" id="2725283"/>
    <lineage>
        <taxon>Bacteria</taxon>
        <taxon>Bacillati</taxon>
        <taxon>Actinomycetota</taxon>
        <taxon>Actinomycetes</taxon>
        <taxon>Mycobacteriales</taxon>
        <taxon>Gordoniaceae</taxon>
        <taxon>Gordonia</taxon>
    </lineage>
</organism>
<name>A0A848KTC9_9ACTN</name>
<feature type="transmembrane region" description="Helical" evidence="5">
    <location>
        <begin position="162"/>
        <end position="183"/>
    </location>
</feature>
<dbReference type="GO" id="GO:0016020">
    <property type="term" value="C:membrane"/>
    <property type="evidence" value="ECO:0007669"/>
    <property type="project" value="UniProtKB-SubCell"/>
</dbReference>
<comment type="subcellular location">
    <subcellularLocation>
        <location evidence="1">Membrane</location>
        <topology evidence="1">Multi-pass membrane protein</topology>
    </subcellularLocation>
</comment>
<evidence type="ECO:0000256" key="2">
    <source>
        <dbReference type="ARBA" id="ARBA00022692"/>
    </source>
</evidence>
<keyword evidence="4 5" id="KW-0472">Membrane</keyword>
<keyword evidence="8" id="KW-1185">Reference proteome</keyword>
<evidence type="ECO:0000313" key="8">
    <source>
        <dbReference type="Proteomes" id="UP000550729"/>
    </source>
</evidence>
<feature type="transmembrane region" description="Helical" evidence="5">
    <location>
        <begin position="106"/>
        <end position="127"/>
    </location>
</feature>
<feature type="transmembrane region" description="Helical" evidence="5">
    <location>
        <begin position="36"/>
        <end position="68"/>
    </location>
</feature>
<dbReference type="RefSeq" id="WP_170194017.1">
    <property type="nucleotide sequence ID" value="NZ_JABBNB010000008.1"/>
</dbReference>
<evidence type="ECO:0000259" key="6">
    <source>
        <dbReference type="Pfam" id="PF13515"/>
    </source>
</evidence>
<feature type="transmembrane region" description="Helical" evidence="5">
    <location>
        <begin position="139"/>
        <end position="156"/>
    </location>
</feature>
<accession>A0A848KTC9</accession>
<feature type="transmembrane region" description="Helical" evidence="5">
    <location>
        <begin position="233"/>
        <end position="253"/>
    </location>
</feature>
<dbReference type="Proteomes" id="UP000550729">
    <property type="component" value="Unassembled WGS sequence"/>
</dbReference>
<reference evidence="7 8" key="1">
    <citation type="submission" date="2020-04" db="EMBL/GenBank/DDBJ databases">
        <title>Gordonia sp. nov. TBRC 11910.</title>
        <authorList>
            <person name="Suriyachadkun C."/>
        </authorList>
    </citation>
    <scope>NUCLEOTIDE SEQUENCE [LARGE SCALE GENOMIC DNA]</scope>
    <source>
        <strain evidence="7 8">TBRC 11910</strain>
    </source>
</reference>
<feature type="transmembrane region" description="Helical" evidence="5">
    <location>
        <begin position="353"/>
        <end position="371"/>
    </location>
</feature>
<evidence type="ECO:0000256" key="3">
    <source>
        <dbReference type="ARBA" id="ARBA00022989"/>
    </source>
</evidence>
<dbReference type="InterPro" id="IPR049453">
    <property type="entry name" value="Memb_transporter_dom"/>
</dbReference>
<keyword evidence="2 5" id="KW-0812">Transmembrane</keyword>
<evidence type="ECO:0000256" key="5">
    <source>
        <dbReference type="SAM" id="Phobius"/>
    </source>
</evidence>
<evidence type="ECO:0000256" key="4">
    <source>
        <dbReference type="ARBA" id="ARBA00023136"/>
    </source>
</evidence>
<dbReference type="EMBL" id="JABBNB010000008">
    <property type="protein sequence ID" value="NMO01512.1"/>
    <property type="molecule type" value="Genomic_DNA"/>
</dbReference>
<keyword evidence="3 5" id="KW-1133">Transmembrane helix</keyword>
<feature type="transmembrane region" description="Helical" evidence="5">
    <location>
        <begin position="302"/>
        <end position="322"/>
    </location>
</feature>